<organism evidence="2 3">
    <name type="scientific">Chondromyces apiculatus DSM 436</name>
    <dbReference type="NCBI Taxonomy" id="1192034"/>
    <lineage>
        <taxon>Bacteria</taxon>
        <taxon>Pseudomonadati</taxon>
        <taxon>Myxococcota</taxon>
        <taxon>Polyangia</taxon>
        <taxon>Polyangiales</taxon>
        <taxon>Polyangiaceae</taxon>
        <taxon>Chondromyces</taxon>
    </lineage>
</organism>
<dbReference type="PIRSF" id="PIRSF029347">
    <property type="entry name" value="RecF"/>
    <property type="match status" value="1"/>
</dbReference>
<protein>
    <recommendedName>
        <fullName evidence="1">ATPase AAA-type core domain-containing protein</fullName>
    </recommendedName>
</protein>
<dbReference type="Pfam" id="PF13304">
    <property type="entry name" value="AAA_21"/>
    <property type="match status" value="1"/>
</dbReference>
<accession>A0A017TF16</accession>
<dbReference type="Gene3D" id="3.40.50.300">
    <property type="entry name" value="P-loop containing nucleotide triphosphate hydrolases"/>
    <property type="match status" value="1"/>
</dbReference>
<evidence type="ECO:0000313" key="3">
    <source>
        <dbReference type="Proteomes" id="UP000019678"/>
    </source>
</evidence>
<dbReference type="GO" id="GO:0005524">
    <property type="term" value="F:ATP binding"/>
    <property type="evidence" value="ECO:0007669"/>
    <property type="project" value="InterPro"/>
</dbReference>
<sequence>MPPMKFTRLVLENWRNFKRVDVPLHNRAFLVGPNASGKSNFLDVFRFLRVVAEKQGGGFQQAVRARGGVSQLRSLFARKNPEVVIEVTMDLGDEEPWMYRLEFTQDNQRRPLIKRERVTHGRKLLVDRPDADDEDDQNRLTQTFLEQVNANKSFRSVVDFLSEVRYLHIVPQLIREPERSVGRSGDPFGGDFLEQLARTPKKTLEARLRKIESALKVAVPQLDKLKLERDVRGVPHLHGLHQHWRPKAGWQQEDQLSDGTLRLLGLLWVLLDGDAPLLLEEPELSLHTAVVRNIPSMMARVSRKGGRQVLVSTHSVDMLSDEGIPSSEVLLLEPSTEGTKVTVAADVASIRALLEKGISLADAVLPLTAPNNAVELSMFPS</sequence>
<keyword evidence="3" id="KW-1185">Reference proteome</keyword>
<dbReference type="STRING" id="1192034.CAP_6861"/>
<dbReference type="InterPro" id="IPR027417">
    <property type="entry name" value="P-loop_NTPase"/>
</dbReference>
<evidence type="ECO:0000313" key="2">
    <source>
        <dbReference type="EMBL" id="EYF07839.1"/>
    </source>
</evidence>
<dbReference type="GO" id="GO:0016887">
    <property type="term" value="F:ATP hydrolysis activity"/>
    <property type="evidence" value="ECO:0007669"/>
    <property type="project" value="InterPro"/>
</dbReference>
<dbReference type="InterPro" id="IPR014555">
    <property type="entry name" value="RecF-like"/>
</dbReference>
<comment type="caution">
    <text evidence="2">The sequence shown here is derived from an EMBL/GenBank/DDBJ whole genome shotgun (WGS) entry which is preliminary data.</text>
</comment>
<dbReference type="eggNOG" id="COG4637">
    <property type="taxonomic scope" value="Bacteria"/>
</dbReference>
<dbReference type="Proteomes" id="UP000019678">
    <property type="component" value="Unassembled WGS sequence"/>
</dbReference>
<proteinExistence type="predicted"/>
<dbReference type="GO" id="GO:0006302">
    <property type="term" value="P:double-strand break repair"/>
    <property type="evidence" value="ECO:0007669"/>
    <property type="project" value="TreeGrafter"/>
</dbReference>
<dbReference type="EMBL" id="ASRX01000006">
    <property type="protein sequence ID" value="EYF07839.1"/>
    <property type="molecule type" value="Genomic_DNA"/>
</dbReference>
<evidence type="ECO:0000259" key="1">
    <source>
        <dbReference type="Pfam" id="PF13304"/>
    </source>
</evidence>
<dbReference type="AlphaFoldDB" id="A0A017TF16"/>
<gene>
    <name evidence="2" type="ORF">CAP_6861</name>
</gene>
<dbReference type="GO" id="GO:0000731">
    <property type="term" value="P:DNA synthesis involved in DNA repair"/>
    <property type="evidence" value="ECO:0007669"/>
    <property type="project" value="TreeGrafter"/>
</dbReference>
<name>A0A017TF16_9BACT</name>
<dbReference type="PANTHER" id="PTHR32182">
    <property type="entry name" value="DNA REPLICATION AND REPAIR PROTEIN RECF"/>
    <property type="match status" value="1"/>
</dbReference>
<dbReference type="SUPFAM" id="SSF52540">
    <property type="entry name" value="P-loop containing nucleoside triphosphate hydrolases"/>
    <property type="match status" value="1"/>
</dbReference>
<feature type="domain" description="ATPase AAA-type core" evidence="1">
    <location>
        <begin position="28"/>
        <end position="316"/>
    </location>
</feature>
<dbReference type="InterPro" id="IPR003959">
    <property type="entry name" value="ATPase_AAA_core"/>
</dbReference>
<reference evidence="2 3" key="1">
    <citation type="submission" date="2013-05" db="EMBL/GenBank/DDBJ databases">
        <title>Genome assembly of Chondromyces apiculatus DSM 436.</title>
        <authorList>
            <person name="Sharma G."/>
            <person name="Khatri I."/>
            <person name="Kaur C."/>
            <person name="Mayilraj S."/>
            <person name="Subramanian S."/>
        </authorList>
    </citation>
    <scope>NUCLEOTIDE SEQUENCE [LARGE SCALE GENOMIC DNA]</scope>
    <source>
        <strain evidence="2 3">DSM 436</strain>
    </source>
</reference>
<dbReference type="PANTHER" id="PTHR32182:SF22">
    <property type="entry name" value="ATP-DEPENDENT ENDONUCLEASE, OLD FAMILY-RELATED"/>
    <property type="match status" value="1"/>
</dbReference>